<accession>A0A6M1R1L3</accession>
<comment type="subcellular location">
    <subcellularLocation>
        <location evidence="1">Cell membrane</location>
        <topology evidence="1">Peripheral membrane protein</topology>
    </subcellularLocation>
</comment>
<dbReference type="Pfam" id="PF04464">
    <property type="entry name" value="Glyphos_transf"/>
    <property type="match status" value="1"/>
</dbReference>
<dbReference type="Proteomes" id="UP000483261">
    <property type="component" value="Unassembled WGS sequence"/>
</dbReference>
<proteinExistence type="inferred from homology"/>
<evidence type="ECO:0000313" key="8">
    <source>
        <dbReference type="EMBL" id="NGN91649.1"/>
    </source>
</evidence>
<dbReference type="PANTHER" id="PTHR37316:SF3">
    <property type="entry name" value="TEICHOIC ACID GLYCEROL-PHOSPHATE TRANSFERASE"/>
    <property type="match status" value="1"/>
</dbReference>
<organism evidence="8 9">
    <name type="scientific">Nocardioides turkmenicus</name>
    <dbReference type="NCBI Taxonomy" id="2711220"/>
    <lineage>
        <taxon>Bacteria</taxon>
        <taxon>Bacillati</taxon>
        <taxon>Actinomycetota</taxon>
        <taxon>Actinomycetes</taxon>
        <taxon>Propionibacteriales</taxon>
        <taxon>Nocardioidaceae</taxon>
        <taxon>Nocardioides</taxon>
    </lineage>
</organism>
<dbReference type="GO" id="GO:0005886">
    <property type="term" value="C:plasma membrane"/>
    <property type="evidence" value="ECO:0007669"/>
    <property type="project" value="UniProtKB-SubCell"/>
</dbReference>
<evidence type="ECO:0000256" key="4">
    <source>
        <dbReference type="ARBA" id="ARBA00022679"/>
    </source>
</evidence>
<reference evidence="8 9" key="1">
    <citation type="submission" date="2020-02" db="EMBL/GenBank/DDBJ databases">
        <title>Whole-genome analyses of novel actinobacteria.</title>
        <authorList>
            <person name="Sahin N."/>
        </authorList>
    </citation>
    <scope>NUCLEOTIDE SEQUENCE [LARGE SCALE GENOMIC DNA]</scope>
    <source>
        <strain evidence="8 9">KC13</strain>
    </source>
</reference>
<dbReference type="Gene3D" id="3.90.550.10">
    <property type="entry name" value="Spore Coat Polysaccharide Biosynthesis Protein SpsA, Chain A"/>
    <property type="match status" value="1"/>
</dbReference>
<comment type="similarity">
    <text evidence="2">Belongs to the CDP-glycerol glycerophosphotransferase family.</text>
</comment>
<keyword evidence="3" id="KW-1003">Cell membrane</keyword>
<keyword evidence="9" id="KW-1185">Reference proteome</keyword>
<keyword evidence="4 8" id="KW-0808">Transferase</keyword>
<dbReference type="Pfam" id="PF00535">
    <property type="entry name" value="Glycos_transf_2"/>
    <property type="match status" value="1"/>
</dbReference>
<evidence type="ECO:0000256" key="6">
    <source>
        <dbReference type="ARBA" id="ARBA00023136"/>
    </source>
</evidence>
<evidence type="ECO:0000256" key="1">
    <source>
        <dbReference type="ARBA" id="ARBA00004202"/>
    </source>
</evidence>
<evidence type="ECO:0000256" key="5">
    <source>
        <dbReference type="ARBA" id="ARBA00022944"/>
    </source>
</evidence>
<dbReference type="PANTHER" id="PTHR37316">
    <property type="entry name" value="TEICHOIC ACID GLYCEROL-PHOSPHATE PRIMASE"/>
    <property type="match status" value="1"/>
</dbReference>
<dbReference type="InterPro" id="IPR051612">
    <property type="entry name" value="Teichoic_Acid_Biosynth"/>
</dbReference>
<evidence type="ECO:0000259" key="7">
    <source>
        <dbReference type="Pfam" id="PF00535"/>
    </source>
</evidence>
<dbReference type="GO" id="GO:0019350">
    <property type="term" value="P:teichoic acid biosynthetic process"/>
    <property type="evidence" value="ECO:0007669"/>
    <property type="project" value="UniProtKB-KW"/>
</dbReference>
<dbReference type="InterPro" id="IPR043148">
    <property type="entry name" value="TagF_C"/>
</dbReference>
<evidence type="ECO:0000313" key="9">
    <source>
        <dbReference type="Proteomes" id="UP000483261"/>
    </source>
</evidence>
<keyword evidence="6" id="KW-0472">Membrane</keyword>
<evidence type="ECO:0000256" key="3">
    <source>
        <dbReference type="ARBA" id="ARBA00022475"/>
    </source>
</evidence>
<dbReference type="EMBL" id="JAALAA010000002">
    <property type="protein sequence ID" value="NGN91649.1"/>
    <property type="molecule type" value="Genomic_DNA"/>
</dbReference>
<evidence type="ECO:0000256" key="2">
    <source>
        <dbReference type="ARBA" id="ARBA00010488"/>
    </source>
</evidence>
<dbReference type="InterPro" id="IPR001173">
    <property type="entry name" value="Glyco_trans_2-like"/>
</dbReference>
<dbReference type="InterPro" id="IPR043149">
    <property type="entry name" value="TagF_N"/>
</dbReference>
<dbReference type="Gene3D" id="3.40.50.11820">
    <property type="match status" value="1"/>
</dbReference>
<dbReference type="InterPro" id="IPR007554">
    <property type="entry name" value="Glycerophosphate_synth"/>
</dbReference>
<keyword evidence="5" id="KW-0777">Teichoic acid biosynthesis</keyword>
<dbReference type="AlphaFoldDB" id="A0A6M1R1L3"/>
<dbReference type="RefSeq" id="WP_241248190.1">
    <property type="nucleotide sequence ID" value="NZ_JAALAA010000002.1"/>
</dbReference>
<comment type="caution">
    <text evidence="8">The sequence shown here is derived from an EMBL/GenBank/DDBJ whole genome shotgun (WGS) entry which is preliminary data.</text>
</comment>
<name>A0A6M1R1L3_9ACTN</name>
<feature type="domain" description="Glycosyltransferase 2-like" evidence="7">
    <location>
        <begin position="26"/>
        <end position="153"/>
    </location>
</feature>
<protein>
    <submittedName>
        <fullName evidence="8">Glycosyltransferase</fullName>
    </submittedName>
</protein>
<dbReference type="SUPFAM" id="SSF53448">
    <property type="entry name" value="Nucleotide-diphospho-sugar transferases"/>
    <property type="match status" value="1"/>
</dbReference>
<dbReference type="Gene3D" id="3.40.50.12580">
    <property type="match status" value="1"/>
</dbReference>
<sequence>MPQGIRRLARDAGHRVLGHERGPLVSVVVTVTDQDKQYLNESLLSVREQTHTTLDILIAPYGQAGVVSDQVLADLPDDYRLRLLETSATQAEARDRGGRAARGDYVCFLLAADLLTPNAMRTLVTSLEQSGSDLAVGRIESRQRLSPPVVPAYDLVHAENRSGLTLDEFPVALSDVGVSNRLFRTSFWRQNGFSFGGRGGAAAVGFDGYLKANRFDVVTAPVCVDMDRADGTPVEQLHDQTLGMEEWIEQTRSTWVAIGELASDLRDHWALGELASRANTILGDVERMSAEQWTALRDLVVEIERDVSPEVWLKLPVEVRARLTYLLADQREELTAFVASRWFERGNLRTQVAGGQVHGIFPDTDLPEAVTTLNVHETPARVLVRDVRPLDSDRVEVDLVARIELVDLAEKTPVITARLVPDLVDMDDEDGFASDPDEVLPDPIELTVTPRYDAQANMTVGHKYQDYRPGGCRTEVDLTRLTAGRWHLEVTVDVDGVVRTTSEVQIDTRGPAGNLATRYRPRVHTSAGLSVACDRFNDQLSFRAVPTMPTSLERAEVDGRTVTLTLAGDLPRVVRAIGGGVRIEAPVRDGKVALDLPAHGAVEPGAPAAWRLETVHDGGSGRIIWTDPVGTPWTGERGGSVLASRDGRGFAQIIEVADTVALDRVELGESRITVRGQWLSTVPKHARLTLAGSRHRETVKIDTGSPEFEVVFSLRWDEWGLGETVLPSGVYQFQLTCGANRTGNVRHTTAFLEHQAEFQVNDEVRLRPVNGNGPGITLQPPIPVDHAGSYAHNLARERVLAAEEPIDESAVYLSTYAGSTATDSQLAIHEHLRRTRPDLTLYWGIADHASRVPEGGVPVVLQSPEWYRVIGTAKYLVQNIDFDRWWHKREGQRFLQTFHGYPAKSMGLRMWRAKMFSPLRCEAELDRTTAGWDLILIPTPEMDRYYREEYAYDGPIHSEGYPRDDALVGPSAEEDRERTRNLLGIGSDQKVILYAPTWRDHLALNYRSAKMVEHLDVVAASEALGDEYVILLRGHRFNSKGSERSERTARIIDVTDYPEINDLILASDAAVLDYSSLRFDFALTGRPMVFLVPDLSDYTGGIRGFLYDYADTAPGPMLDTAEEVVAALSDLDRLAADYREQIAAFNAKYQYTQDGKATERVVEAFFDKP</sequence>
<dbReference type="GO" id="GO:0047355">
    <property type="term" value="F:CDP-glycerol glycerophosphotransferase activity"/>
    <property type="evidence" value="ECO:0007669"/>
    <property type="project" value="InterPro"/>
</dbReference>
<dbReference type="CDD" id="cd00761">
    <property type="entry name" value="Glyco_tranf_GTA_type"/>
    <property type="match status" value="1"/>
</dbReference>
<dbReference type="InterPro" id="IPR029044">
    <property type="entry name" value="Nucleotide-diphossugar_trans"/>
</dbReference>
<gene>
    <name evidence="8" type="ORF">G5C66_02700</name>
</gene>
<dbReference type="SUPFAM" id="SSF53756">
    <property type="entry name" value="UDP-Glycosyltransferase/glycogen phosphorylase"/>
    <property type="match status" value="1"/>
</dbReference>